<sequence>EIRAAGGQAEVRPLDVRDPAACEAAVAATVDRFGRIDILVNNAGTALEKLLVDTTPAEWNDLVAVHLTGMYACTRAALPHMLAQRHGRIITISSIWGITGAAGEVAYSAVKAGQNGFTRALAQEVGRFGITVNAVAPGAIDTDMNSFLQGKELQEWLSRVPVGRLGTPEEVAALVRFLAGPNAGFITGQVISPNGGVVV</sequence>
<gene>
    <name evidence="4" type="ORF">A6D92_15425</name>
</gene>
<reference evidence="5" key="1">
    <citation type="submission" date="2016-04" db="EMBL/GenBank/DDBJ databases">
        <authorList>
            <person name="Antunes L.P."/>
            <person name="Martins L.F."/>
            <person name="Pereira R.V."/>
            <person name="Thomas A.M."/>
            <person name="Barbosa D."/>
            <person name="Nascimento L."/>
            <person name="Silva G.M."/>
            <person name="Condomitti G.W."/>
            <person name="Digiampietri L.A."/>
            <person name="Lombardi K.C."/>
            <person name="Ramos P.L."/>
            <person name="Quaggio R.B."/>
            <person name="Oliveira J.C."/>
            <person name="Pascon R.C."/>
            <person name="Cruz J.B."/>
            <person name="Silva A.M."/>
            <person name="Setubal J.C."/>
        </authorList>
    </citation>
    <scope>NUCLEOTIDE SEQUENCE [LARGE SCALE GENOMIC DNA]</scope>
</reference>
<keyword evidence="3" id="KW-0753">Steroid metabolism</keyword>
<feature type="non-terminal residue" evidence="4">
    <location>
        <position position="1"/>
    </location>
</feature>
<dbReference type="InterPro" id="IPR002347">
    <property type="entry name" value="SDR_fam"/>
</dbReference>
<evidence type="ECO:0000313" key="4">
    <source>
        <dbReference type="EMBL" id="OTA40599.1"/>
    </source>
</evidence>
<dbReference type="Proteomes" id="UP000194267">
    <property type="component" value="Unassembled WGS sequence"/>
</dbReference>
<dbReference type="PANTHER" id="PTHR42879">
    <property type="entry name" value="3-OXOACYL-(ACYL-CARRIER-PROTEIN) REDUCTASE"/>
    <property type="match status" value="1"/>
</dbReference>
<dbReference type="InterPro" id="IPR036291">
    <property type="entry name" value="NAD(P)-bd_dom_sf"/>
</dbReference>
<dbReference type="PANTHER" id="PTHR42879:SF2">
    <property type="entry name" value="3-OXOACYL-[ACYL-CARRIER-PROTEIN] REDUCTASE FABG"/>
    <property type="match status" value="1"/>
</dbReference>
<evidence type="ECO:0000313" key="5">
    <source>
        <dbReference type="Proteomes" id="UP000194267"/>
    </source>
</evidence>
<dbReference type="EMBL" id="LWLV01001473">
    <property type="protein sequence ID" value="OTA40599.1"/>
    <property type="molecule type" value="Genomic_DNA"/>
</dbReference>
<dbReference type="InterPro" id="IPR050259">
    <property type="entry name" value="SDR"/>
</dbReference>
<proteinExistence type="inferred from homology"/>
<keyword evidence="2" id="KW-0560">Oxidoreductase</keyword>
<dbReference type="GO" id="GO:0016491">
    <property type="term" value="F:oxidoreductase activity"/>
    <property type="evidence" value="ECO:0007669"/>
    <property type="project" value="UniProtKB-KW"/>
</dbReference>
<dbReference type="AlphaFoldDB" id="A0A1Y2T2N6"/>
<evidence type="ECO:0000256" key="1">
    <source>
        <dbReference type="ARBA" id="ARBA00006484"/>
    </source>
</evidence>
<dbReference type="Pfam" id="PF13561">
    <property type="entry name" value="adh_short_C2"/>
    <property type="match status" value="1"/>
</dbReference>
<organism evidence="4 5">
    <name type="scientific">Symbiobacterium thermophilum</name>
    <dbReference type="NCBI Taxonomy" id="2734"/>
    <lineage>
        <taxon>Bacteria</taxon>
        <taxon>Bacillati</taxon>
        <taxon>Bacillota</taxon>
        <taxon>Clostridia</taxon>
        <taxon>Eubacteriales</taxon>
        <taxon>Symbiobacteriaceae</taxon>
        <taxon>Symbiobacterium</taxon>
    </lineage>
</organism>
<comment type="similarity">
    <text evidence="1">Belongs to the short-chain dehydrogenases/reductases (SDR) family.</text>
</comment>
<comment type="caution">
    <text evidence="4">The sequence shown here is derived from an EMBL/GenBank/DDBJ whole genome shotgun (WGS) entry which is preliminary data.</text>
</comment>
<dbReference type="SUPFAM" id="SSF51735">
    <property type="entry name" value="NAD(P)-binding Rossmann-fold domains"/>
    <property type="match status" value="1"/>
</dbReference>
<evidence type="ECO:0000256" key="2">
    <source>
        <dbReference type="ARBA" id="ARBA00023002"/>
    </source>
</evidence>
<accession>A0A1Y2T2N6</accession>
<dbReference type="PRINTS" id="PR00081">
    <property type="entry name" value="GDHRDH"/>
</dbReference>
<dbReference type="FunFam" id="3.40.50.720:FF:000173">
    <property type="entry name" value="3-oxoacyl-[acyl-carrier protein] reductase"/>
    <property type="match status" value="1"/>
</dbReference>
<protein>
    <submittedName>
        <fullName evidence="4">3-ketoacyl-ACP reductase</fullName>
    </submittedName>
</protein>
<dbReference type="Gene3D" id="3.40.50.720">
    <property type="entry name" value="NAD(P)-binding Rossmann-like Domain"/>
    <property type="match status" value="1"/>
</dbReference>
<dbReference type="GO" id="GO:0008202">
    <property type="term" value="P:steroid metabolic process"/>
    <property type="evidence" value="ECO:0007669"/>
    <property type="project" value="UniProtKB-KW"/>
</dbReference>
<keyword evidence="3" id="KW-0443">Lipid metabolism</keyword>
<name>A0A1Y2T2N6_SYMTR</name>
<dbReference type="PRINTS" id="PR00080">
    <property type="entry name" value="SDRFAMILY"/>
</dbReference>
<evidence type="ECO:0000256" key="3">
    <source>
        <dbReference type="ARBA" id="ARBA00023221"/>
    </source>
</evidence>